<dbReference type="InterPro" id="IPR036770">
    <property type="entry name" value="Ankyrin_rpt-contain_sf"/>
</dbReference>
<dbReference type="EMBL" id="JACCKB010000006">
    <property type="protein sequence ID" value="NYZ65596.1"/>
    <property type="molecule type" value="Genomic_DNA"/>
</dbReference>
<evidence type="ECO:0000256" key="3">
    <source>
        <dbReference type="PROSITE-ProRule" id="PRU00023"/>
    </source>
</evidence>
<dbReference type="PROSITE" id="PS50088">
    <property type="entry name" value="ANK_REPEAT"/>
    <property type="match status" value="1"/>
</dbReference>
<dbReference type="PANTHER" id="PTHR24198">
    <property type="entry name" value="ANKYRIN REPEAT AND PROTEIN KINASE DOMAIN-CONTAINING PROTEIN"/>
    <property type="match status" value="1"/>
</dbReference>
<dbReference type="PANTHER" id="PTHR24198:SF165">
    <property type="entry name" value="ANKYRIN REPEAT-CONTAINING PROTEIN-RELATED"/>
    <property type="match status" value="1"/>
</dbReference>
<evidence type="ECO:0000256" key="2">
    <source>
        <dbReference type="ARBA" id="ARBA00023043"/>
    </source>
</evidence>
<dbReference type="AlphaFoldDB" id="A0A853IDT0"/>
<dbReference type="Gene3D" id="1.25.40.20">
    <property type="entry name" value="Ankyrin repeat-containing domain"/>
    <property type="match status" value="1"/>
</dbReference>
<dbReference type="Pfam" id="PF12796">
    <property type="entry name" value="Ank_2"/>
    <property type="match status" value="1"/>
</dbReference>
<dbReference type="InterPro" id="IPR002110">
    <property type="entry name" value="Ankyrin_rpt"/>
</dbReference>
<dbReference type="Pfam" id="PF00023">
    <property type="entry name" value="Ank"/>
    <property type="match status" value="1"/>
</dbReference>
<dbReference type="SUPFAM" id="SSF48403">
    <property type="entry name" value="Ankyrin repeat"/>
    <property type="match status" value="1"/>
</dbReference>
<dbReference type="RefSeq" id="WP_180567628.1">
    <property type="nucleotide sequence ID" value="NZ_JACCKB010000006.1"/>
</dbReference>
<evidence type="ECO:0000256" key="1">
    <source>
        <dbReference type="ARBA" id="ARBA00022737"/>
    </source>
</evidence>
<protein>
    <submittedName>
        <fullName evidence="4">Ankyrin repeat domain-containing protein</fullName>
    </submittedName>
</protein>
<dbReference type="SMART" id="SM00248">
    <property type="entry name" value="ANK"/>
    <property type="match status" value="5"/>
</dbReference>
<organism evidence="4 5">
    <name type="scientific">Spartinivicinus marinus</name>
    <dbReference type="NCBI Taxonomy" id="2994442"/>
    <lineage>
        <taxon>Bacteria</taxon>
        <taxon>Pseudomonadati</taxon>
        <taxon>Pseudomonadota</taxon>
        <taxon>Gammaproteobacteria</taxon>
        <taxon>Oceanospirillales</taxon>
        <taxon>Zooshikellaceae</taxon>
        <taxon>Spartinivicinus</taxon>
    </lineage>
</organism>
<dbReference type="Proteomes" id="UP000569732">
    <property type="component" value="Unassembled WGS sequence"/>
</dbReference>
<sequence>MIIVELEYELKRTKIFKCIRSAWEKLSEGFSQESLNNLSTVLCENQESNERFYSLFLYDEISSIRALSHKKKFNIEIYCISYESVFLLLDILKTSKANNFTLVAFHPDGCDEYTGFHERERFICEDGNVRSEKFYPQLEGENYTANEFELAKSSKEGNFSDVEKLFKKGVNPNIIVHGYTAFFHAIKHGQYDIVKFFLDNGIDVNTEQQDVSGNTVNGLIVATEYDQEKIVKLLCKYNANVNYIDNNKRNILYHMLIGNKFNLAADIIKNGADVNSVSKFGDPIAGYAVLKFDLTRNYPELIKERNSVFRLMISKGLDITTKLDKSNIYSYIIDASNDGDIHLVKILLQHNVNVNAYNKELEITALDCALRNDDADEQEYKEIACILRAAGAKTYEELKADGKV</sequence>
<keyword evidence="5" id="KW-1185">Reference proteome</keyword>
<comment type="caution">
    <text evidence="4">The sequence shown here is derived from an EMBL/GenBank/DDBJ whole genome shotgun (WGS) entry which is preliminary data.</text>
</comment>
<evidence type="ECO:0000313" key="5">
    <source>
        <dbReference type="Proteomes" id="UP000569732"/>
    </source>
</evidence>
<accession>A0A853IDT0</accession>
<evidence type="ECO:0000313" key="4">
    <source>
        <dbReference type="EMBL" id="NYZ65596.1"/>
    </source>
</evidence>
<gene>
    <name evidence="4" type="ORF">H0A36_06195</name>
</gene>
<keyword evidence="1" id="KW-0677">Repeat</keyword>
<reference evidence="4 5" key="1">
    <citation type="submission" date="2020-07" db="EMBL/GenBank/DDBJ databases">
        <title>Endozoicomonas sp. nov., isolated from sediment.</title>
        <authorList>
            <person name="Gu T."/>
        </authorList>
    </citation>
    <scope>NUCLEOTIDE SEQUENCE [LARGE SCALE GENOMIC DNA]</scope>
    <source>
        <strain evidence="4 5">SM1973</strain>
    </source>
</reference>
<keyword evidence="2 3" id="KW-0040">ANK repeat</keyword>
<name>A0A853IDT0_9GAMM</name>
<proteinExistence type="predicted"/>
<feature type="repeat" description="ANK" evidence="3">
    <location>
        <begin position="177"/>
        <end position="209"/>
    </location>
</feature>
<dbReference type="PROSITE" id="PS50297">
    <property type="entry name" value="ANK_REP_REGION"/>
    <property type="match status" value="1"/>
</dbReference>